<gene>
    <name evidence="1" type="ORF">DFA_07876</name>
</gene>
<dbReference type="AlphaFoldDB" id="F4Q3S9"/>
<name>F4Q3S9_CACFS</name>
<dbReference type="Gene3D" id="3.80.10.10">
    <property type="entry name" value="Ribonuclease Inhibitor"/>
    <property type="match status" value="1"/>
</dbReference>
<dbReference type="KEGG" id="dfa:DFA_07876"/>
<dbReference type="GeneID" id="14869154"/>
<proteinExistence type="predicted"/>
<dbReference type="SUPFAM" id="SSF52047">
    <property type="entry name" value="RNI-like"/>
    <property type="match status" value="1"/>
</dbReference>
<organism evidence="1 2">
    <name type="scientific">Cavenderia fasciculata</name>
    <name type="common">Slime mold</name>
    <name type="synonym">Dictyostelium fasciculatum</name>
    <dbReference type="NCBI Taxonomy" id="261658"/>
    <lineage>
        <taxon>Eukaryota</taxon>
        <taxon>Amoebozoa</taxon>
        <taxon>Evosea</taxon>
        <taxon>Eumycetozoa</taxon>
        <taxon>Dictyostelia</taxon>
        <taxon>Acytosteliales</taxon>
        <taxon>Cavenderiaceae</taxon>
        <taxon>Cavenderia</taxon>
    </lineage>
</organism>
<protein>
    <recommendedName>
        <fullName evidence="3">F-box domain-containing protein</fullName>
    </recommendedName>
</protein>
<accession>F4Q3S9</accession>
<evidence type="ECO:0000313" key="1">
    <source>
        <dbReference type="EMBL" id="EGG16895.1"/>
    </source>
</evidence>
<evidence type="ECO:0000313" key="2">
    <source>
        <dbReference type="Proteomes" id="UP000007797"/>
    </source>
</evidence>
<dbReference type="RefSeq" id="XP_004355369.1">
    <property type="nucleotide sequence ID" value="XM_004355317.1"/>
</dbReference>
<dbReference type="EMBL" id="GL883021">
    <property type="protein sequence ID" value="EGG16895.1"/>
    <property type="molecule type" value="Genomic_DNA"/>
</dbReference>
<evidence type="ECO:0008006" key="3">
    <source>
        <dbReference type="Google" id="ProtNLM"/>
    </source>
</evidence>
<dbReference type="Proteomes" id="UP000007797">
    <property type="component" value="Unassembled WGS sequence"/>
</dbReference>
<keyword evidence="2" id="KW-1185">Reference proteome</keyword>
<dbReference type="InterPro" id="IPR032675">
    <property type="entry name" value="LRR_dom_sf"/>
</dbReference>
<sequence length="510" mass="58864">MQYRNIYLRIESKATSNDFNYDVSSESVKESSFINFHSFTHTSYSFCMSLSLSLSLPNLPWTIQSEIIYIVCNYRNNQDQREIKSRDVYHVAGVSRRWRQLTTVSLTLNYKVNIDIKSLKEYRQHYENNLCLLSGPNHNIIASDITEICYETKEYIETHYEWFKEHIINKMSSFCQIGVGRQLLNIFKGQQVASLKKLASYYECVVPLELCHYLEMADLHFYRSSCKEICAILSICRQLKSLHINITYCPDIDTGISNVFSSMPRGLTKLVWGDKDGNSYSNSDQPFPFHLLPTTIQKLCIWDVRQTSTQAYYDYVLANSSAIQSLFQHCHPTQKFRDFLSSPLSRVKYLCLAGFPSSIFGKALIPPLVEVLRLDFNVESTLVAHHLECIFKYSVPLPNLHTIQIKRFNEVADSLLSFIQDSNSLRVIDLDPISFNNVDLVLDAVSNSPSVERVYLRHSKGKPYLATINSHPAIKNNQLSYCSTNYYDFIIFNIKNTSQLDLSSYHIIPK</sequence>
<reference evidence="2" key="1">
    <citation type="journal article" date="2011" name="Genome Res.">
        <title>Phylogeny-wide analysis of social amoeba genomes highlights ancient origins for complex intercellular communication.</title>
        <authorList>
            <person name="Heidel A.J."/>
            <person name="Lawal H.M."/>
            <person name="Felder M."/>
            <person name="Schilde C."/>
            <person name="Helps N.R."/>
            <person name="Tunggal B."/>
            <person name="Rivero F."/>
            <person name="John U."/>
            <person name="Schleicher M."/>
            <person name="Eichinger L."/>
            <person name="Platzer M."/>
            <person name="Noegel A.A."/>
            <person name="Schaap P."/>
            <person name="Gloeckner G."/>
        </authorList>
    </citation>
    <scope>NUCLEOTIDE SEQUENCE [LARGE SCALE GENOMIC DNA]</scope>
    <source>
        <strain evidence="2">SH3</strain>
    </source>
</reference>